<gene>
    <name evidence="3" type="ORF">IAC13_04035</name>
</gene>
<name>A0A9D9N782_9FIRM</name>
<reference evidence="3" key="2">
    <citation type="journal article" date="2021" name="PeerJ">
        <title>Extensive microbial diversity within the chicken gut microbiome revealed by metagenomics and culture.</title>
        <authorList>
            <person name="Gilroy R."/>
            <person name="Ravi A."/>
            <person name="Getino M."/>
            <person name="Pursley I."/>
            <person name="Horton D.L."/>
            <person name="Alikhan N.F."/>
            <person name="Baker D."/>
            <person name="Gharbi K."/>
            <person name="Hall N."/>
            <person name="Watson M."/>
            <person name="Adriaenssens E.M."/>
            <person name="Foster-Nyarko E."/>
            <person name="Jarju S."/>
            <person name="Secka A."/>
            <person name="Antonio M."/>
            <person name="Oren A."/>
            <person name="Chaudhuri R.R."/>
            <person name="La Ragione R."/>
            <person name="Hildebrand F."/>
            <person name="Pallen M.J."/>
        </authorList>
    </citation>
    <scope>NUCLEOTIDE SEQUENCE</scope>
    <source>
        <strain evidence="3">E3-2379</strain>
    </source>
</reference>
<feature type="coiled-coil region" evidence="1">
    <location>
        <begin position="55"/>
        <end position="85"/>
    </location>
</feature>
<reference evidence="3" key="1">
    <citation type="submission" date="2020-10" db="EMBL/GenBank/DDBJ databases">
        <authorList>
            <person name="Gilroy R."/>
        </authorList>
    </citation>
    <scope>NUCLEOTIDE SEQUENCE</scope>
    <source>
        <strain evidence="3">E3-2379</strain>
    </source>
</reference>
<dbReference type="EMBL" id="JADIML010000113">
    <property type="protein sequence ID" value="MBO8463081.1"/>
    <property type="molecule type" value="Genomic_DNA"/>
</dbReference>
<comment type="caution">
    <text evidence="3">The sequence shown here is derived from an EMBL/GenBank/DDBJ whole genome shotgun (WGS) entry which is preliminary data.</text>
</comment>
<protein>
    <submittedName>
        <fullName evidence="3">Uncharacterized protein</fullName>
    </submittedName>
</protein>
<accession>A0A9D9N782</accession>
<keyword evidence="2" id="KW-0472">Membrane</keyword>
<proteinExistence type="predicted"/>
<keyword evidence="1" id="KW-0175">Coiled coil</keyword>
<dbReference type="AlphaFoldDB" id="A0A9D9N782"/>
<feature type="transmembrane region" description="Helical" evidence="2">
    <location>
        <begin position="27"/>
        <end position="48"/>
    </location>
</feature>
<keyword evidence="2" id="KW-0812">Transmembrane</keyword>
<sequence>MKWKKVQYPSKQTMNLIVKETNYKQQIGLIIGICFLFVLGGSFIKIHVFDRFHRIQSQQKEYASITKQIEQLKEEIKEYSSIQEQYYLYTDALLEKAEQQEVDRMEVLKLVEQCAFQKAKVTNILVQENQVTLTIRSKSLSKLSEVVSKFETNEFVSYVSVSTATSNKDESKGDVIANIIVELKNVGDES</sequence>
<keyword evidence="2" id="KW-1133">Transmembrane helix</keyword>
<evidence type="ECO:0000256" key="1">
    <source>
        <dbReference type="SAM" id="Coils"/>
    </source>
</evidence>
<evidence type="ECO:0000256" key="2">
    <source>
        <dbReference type="SAM" id="Phobius"/>
    </source>
</evidence>
<dbReference type="Proteomes" id="UP000823618">
    <property type="component" value="Unassembled WGS sequence"/>
</dbReference>
<evidence type="ECO:0000313" key="4">
    <source>
        <dbReference type="Proteomes" id="UP000823618"/>
    </source>
</evidence>
<evidence type="ECO:0000313" key="3">
    <source>
        <dbReference type="EMBL" id="MBO8463081.1"/>
    </source>
</evidence>
<organism evidence="3 4">
    <name type="scientific">Candidatus Scybalomonas excrementavium</name>
    <dbReference type="NCBI Taxonomy" id="2840943"/>
    <lineage>
        <taxon>Bacteria</taxon>
        <taxon>Bacillati</taxon>
        <taxon>Bacillota</taxon>
        <taxon>Clostridia</taxon>
        <taxon>Lachnospirales</taxon>
        <taxon>Lachnospiraceae</taxon>
        <taxon>Lachnospiraceae incertae sedis</taxon>
        <taxon>Candidatus Scybalomonas</taxon>
    </lineage>
</organism>